<protein>
    <submittedName>
        <fullName evidence="2">DUF2306 domain-containing protein</fullName>
    </submittedName>
</protein>
<feature type="transmembrane region" description="Helical" evidence="1">
    <location>
        <begin position="199"/>
        <end position="215"/>
    </location>
</feature>
<dbReference type="Proteomes" id="UP000436522">
    <property type="component" value="Unassembled WGS sequence"/>
</dbReference>
<keyword evidence="1" id="KW-0812">Transmembrane</keyword>
<comment type="caution">
    <text evidence="2">The sequence shown here is derived from an EMBL/GenBank/DDBJ whole genome shotgun (WGS) entry which is preliminary data.</text>
</comment>
<dbReference type="AlphaFoldDB" id="A0A640VV01"/>
<evidence type="ECO:0000313" key="2">
    <source>
        <dbReference type="EMBL" id="GFE52248.1"/>
    </source>
</evidence>
<feature type="transmembrane region" description="Helical" evidence="1">
    <location>
        <begin position="159"/>
        <end position="179"/>
    </location>
</feature>
<organism evidence="2 3">
    <name type="scientific">Roseobacter cerasinus</name>
    <dbReference type="NCBI Taxonomy" id="2602289"/>
    <lineage>
        <taxon>Bacteria</taxon>
        <taxon>Pseudomonadati</taxon>
        <taxon>Pseudomonadota</taxon>
        <taxon>Alphaproteobacteria</taxon>
        <taxon>Rhodobacterales</taxon>
        <taxon>Roseobacteraceae</taxon>
        <taxon>Roseobacter</taxon>
    </lineage>
</organism>
<feature type="transmembrane region" description="Helical" evidence="1">
    <location>
        <begin position="54"/>
        <end position="75"/>
    </location>
</feature>
<feature type="transmembrane region" description="Helical" evidence="1">
    <location>
        <begin position="119"/>
        <end position="138"/>
    </location>
</feature>
<evidence type="ECO:0000313" key="3">
    <source>
        <dbReference type="Proteomes" id="UP000436522"/>
    </source>
</evidence>
<keyword evidence="1" id="KW-1133">Transmembrane helix</keyword>
<accession>A0A640VV01</accession>
<gene>
    <name evidence="2" type="ORF">So717_40010</name>
</gene>
<reference evidence="2 3" key="1">
    <citation type="submission" date="2019-12" db="EMBL/GenBank/DDBJ databases">
        <title>Roseobacter cerasinus sp. nov., isolated from seawater around aquaculture.</title>
        <authorList>
            <person name="Muramatsu S."/>
            <person name="Takabe Y."/>
            <person name="Mori K."/>
            <person name="Takaichi S."/>
            <person name="Hanada S."/>
        </authorList>
    </citation>
    <scope>NUCLEOTIDE SEQUENCE [LARGE SCALE GENOMIC DNA]</scope>
    <source>
        <strain evidence="2 3">AI77</strain>
    </source>
</reference>
<keyword evidence="3" id="KW-1185">Reference proteome</keyword>
<feature type="transmembrane region" description="Helical" evidence="1">
    <location>
        <begin position="95"/>
        <end position="113"/>
    </location>
</feature>
<dbReference type="Pfam" id="PF10067">
    <property type="entry name" value="DUF2306"/>
    <property type="match status" value="1"/>
</dbReference>
<feature type="transmembrane region" description="Helical" evidence="1">
    <location>
        <begin position="12"/>
        <end position="34"/>
    </location>
</feature>
<proteinExistence type="predicted"/>
<keyword evidence="1" id="KW-0472">Membrane</keyword>
<dbReference type="EMBL" id="BLIV01000010">
    <property type="protein sequence ID" value="GFE52248.1"/>
    <property type="molecule type" value="Genomic_DNA"/>
</dbReference>
<dbReference type="InterPro" id="IPR018750">
    <property type="entry name" value="DUF2306_membrane"/>
</dbReference>
<name>A0A640VV01_9RHOB</name>
<evidence type="ECO:0000256" key="1">
    <source>
        <dbReference type="SAM" id="Phobius"/>
    </source>
</evidence>
<sequence>MATTRRRTLSLWIGWGLLILLALPFVHWSLTSGVGPLTGADLADNRFYTPQLTLANLAIFSHMALGAGLMLFIPLQVWPGLRQRWPGYHRWMGRVLCLAGVIVGLGGLTYIAMRGTIGGVWMNAGFALYGALVVICAGQALRHARYKAFAIHRQWALRLLVLSFGSWLYRVHYGLWYLATGGVASTPDFDGAFDLVQNFAFYLPYLLALELELWMRRAQSV</sequence>